<dbReference type="InterPro" id="IPR044898">
    <property type="entry name" value="CDI_dom_sf"/>
</dbReference>
<dbReference type="Pfam" id="PF02234">
    <property type="entry name" value="CDI"/>
    <property type="match status" value="1"/>
</dbReference>
<accession>A0A6J2YT23</accession>
<dbReference type="RefSeq" id="XP_030766420.1">
    <property type="nucleotide sequence ID" value="XM_030910560.1"/>
</dbReference>
<dbReference type="GeneID" id="115890356"/>
<feature type="compositionally biased region" description="Polar residues" evidence="3">
    <location>
        <begin position="61"/>
        <end position="74"/>
    </location>
</feature>
<dbReference type="GO" id="GO:0005634">
    <property type="term" value="C:nucleus"/>
    <property type="evidence" value="ECO:0007669"/>
    <property type="project" value="InterPro"/>
</dbReference>
<gene>
    <name evidence="6 7 8" type="primary">LOC115890356</name>
</gene>
<evidence type="ECO:0000256" key="1">
    <source>
        <dbReference type="ARBA" id="ARBA00006726"/>
    </source>
</evidence>
<evidence type="ECO:0000313" key="5">
    <source>
        <dbReference type="Proteomes" id="UP000504635"/>
    </source>
</evidence>
<dbReference type="AlphaFoldDB" id="A0A6J2YT23"/>
<dbReference type="GO" id="GO:0004861">
    <property type="term" value="F:cyclin-dependent protein serine/threonine kinase inhibitor activity"/>
    <property type="evidence" value="ECO:0007669"/>
    <property type="project" value="InterPro"/>
</dbReference>
<evidence type="ECO:0000313" key="8">
    <source>
        <dbReference type="RefSeq" id="XP_030766420.1"/>
    </source>
</evidence>
<evidence type="ECO:0000256" key="2">
    <source>
        <dbReference type="ARBA" id="ARBA00023013"/>
    </source>
</evidence>
<keyword evidence="2" id="KW-0649">Protein kinase inhibitor</keyword>
<dbReference type="KEGG" id="soy:115890356"/>
<evidence type="ECO:0000256" key="3">
    <source>
        <dbReference type="SAM" id="MobiDB-lite"/>
    </source>
</evidence>
<evidence type="ECO:0000313" key="6">
    <source>
        <dbReference type="RefSeq" id="XP_030766418.1"/>
    </source>
</evidence>
<evidence type="ECO:0000313" key="7">
    <source>
        <dbReference type="RefSeq" id="XP_030766419.1"/>
    </source>
</evidence>
<sequence>MSNFTPNQRKREQVRRKLIFDDEPDIQPSEPHNSSEADAGSSENTKTPASKPRNQPKVDNDTQPAENFESASTECTFKITDLSQMTEEHRLEQMARWNFDFENEIPLTGDWEWERVTPVAPSVNHKEKICALDKKETNSSDRNV</sequence>
<reference evidence="6 7" key="1">
    <citation type="submission" date="2025-04" db="UniProtKB">
        <authorList>
            <consortium name="RefSeq"/>
        </authorList>
    </citation>
    <scope>IDENTIFICATION</scope>
    <source>
        <tissue evidence="6 7">Gonads</tissue>
    </source>
</reference>
<name>A0A6J2YT23_SITOR</name>
<dbReference type="Proteomes" id="UP000504635">
    <property type="component" value="Unplaced"/>
</dbReference>
<feature type="region of interest" description="Disordered" evidence="3">
    <location>
        <begin position="1"/>
        <end position="74"/>
    </location>
</feature>
<dbReference type="Gene3D" id="4.10.365.10">
    <property type="entry name" value="p27"/>
    <property type="match status" value="1"/>
</dbReference>
<comment type="similarity">
    <text evidence="1">Belongs to the CDI family.</text>
</comment>
<feature type="compositionally biased region" description="Polar residues" evidence="3">
    <location>
        <begin position="30"/>
        <end position="48"/>
    </location>
</feature>
<dbReference type="InterPro" id="IPR003175">
    <property type="entry name" value="CDI_dom"/>
</dbReference>
<evidence type="ECO:0000259" key="4">
    <source>
        <dbReference type="Pfam" id="PF02234"/>
    </source>
</evidence>
<dbReference type="OrthoDB" id="9940972at2759"/>
<dbReference type="RefSeq" id="XP_030766419.1">
    <property type="nucleotide sequence ID" value="XM_030910559.1"/>
</dbReference>
<dbReference type="GO" id="GO:0051726">
    <property type="term" value="P:regulation of cell cycle"/>
    <property type="evidence" value="ECO:0007669"/>
    <property type="project" value="InterPro"/>
</dbReference>
<protein>
    <submittedName>
        <fullName evidence="6 7">Uncharacterized protein LOC115890356</fullName>
    </submittedName>
</protein>
<proteinExistence type="inferred from homology"/>
<organism evidence="5 7">
    <name type="scientific">Sitophilus oryzae</name>
    <name type="common">Rice weevil</name>
    <name type="synonym">Curculio oryzae</name>
    <dbReference type="NCBI Taxonomy" id="7048"/>
    <lineage>
        <taxon>Eukaryota</taxon>
        <taxon>Metazoa</taxon>
        <taxon>Ecdysozoa</taxon>
        <taxon>Arthropoda</taxon>
        <taxon>Hexapoda</taxon>
        <taxon>Insecta</taxon>
        <taxon>Pterygota</taxon>
        <taxon>Neoptera</taxon>
        <taxon>Endopterygota</taxon>
        <taxon>Coleoptera</taxon>
        <taxon>Polyphaga</taxon>
        <taxon>Cucujiformia</taxon>
        <taxon>Curculionidae</taxon>
        <taxon>Dryophthorinae</taxon>
        <taxon>Sitophilus</taxon>
    </lineage>
</organism>
<dbReference type="RefSeq" id="XP_030766418.1">
    <property type="nucleotide sequence ID" value="XM_030910558.1"/>
</dbReference>
<feature type="domain" description="Cyclin-dependent kinase inhibitor" evidence="4">
    <location>
        <begin position="81"/>
        <end position="116"/>
    </location>
</feature>
<keyword evidence="5" id="KW-1185">Reference proteome</keyword>